<gene>
    <name evidence="3" type="ORF">L596_009324</name>
</gene>
<comment type="caution">
    <text evidence="3">The sequence shown here is derived from an EMBL/GenBank/DDBJ whole genome shotgun (WGS) entry which is preliminary data.</text>
</comment>
<evidence type="ECO:0000256" key="2">
    <source>
        <dbReference type="SAM" id="Phobius"/>
    </source>
</evidence>
<evidence type="ECO:0000313" key="3">
    <source>
        <dbReference type="EMBL" id="TKR95112.1"/>
    </source>
</evidence>
<reference evidence="3 4" key="1">
    <citation type="journal article" date="2015" name="Genome Biol.">
        <title>Comparative genomics of Steinernema reveals deeply conserved gene regulatory networks.</title>
        <authorList>
            <person name="Dillman A.R."/>
            <person name="Macchietto M."/>
            <person name="Porter C.F."/>
            <person name="Rogers A."/>
            <person name="Williams B."/>
            <person name="Antoshechkin I."/>
            <person name="Lee M.M."/>
            <person name="Goodwin Z."/>
            <person name="Lu X."/>
            <person name="Lewis E.E."/>
            <person name="Goodrich-Blair H."/>
            <person name="Stock S.P."/>
            <person name="Adams B.J."/>
            <person name="Sternberg P.W."/>
            <person name="Mortazavi A."/>
        </authorList>
    </citation>
    <scope>NUCLEOTIDE SEQUENCE [LARGE SCALE GENOMIC DNA]</scope>
    <source>
        <strain evidence="3 4">ALL</strain>
    </source>
</reference>
<feature type="transmembrane region" description="Helical" evidence="2">
    <location>
        <begin position="93"/>
        <end position="116"/>
    </location>
</feature>
<proteinExistence type="predicted"/>
<dbReference type="AlphaFoldDB" id="A0A4U5PF20"/>
<keyword evidence="2" id="KW-0812">Transmembrane</keyword>
<sequence>MTGKEGRSGEEGEVPVPRTRDGKQLEGKLCLLLAQRFKFLETRSKAGPSTLDRYPEQQAFLLRLIPLHQLFAKSKTLPVRRVPLPEKNDNENVFQFFVIDSINAASVWVLVFRVFGMWEAKKAKKKKQKPKLEHDVVQNGKNAKKQNSETNLNLDQ</sequence>
<dbReference type="EMBL" id="AZBU02000002">
    <property type="protein sequence ID" value="TKR95112.1"/>
    <property type="molecule type" value="Genomic_DNA"/>
</dbReference>
<name>A0A4U5PF20_STECR</name>
<dbReference type="Proteomes" id="UP000298663">
    <property type="component" value="Unassembled WGS sequence"/>
</dbReference>
<keyword evidence="4" id="KW-1185">Reference proteome</keyword>
<feature type="region of interest" description="Disordered" evidence="1">
    <location>
        <begin position="124"/>
        <end position="156"/>
    </location>
</feature>
<reference evidence="3 4" key="2">
    <citation type="journal article" date="2019" name="G3 (Bethesda)">
        <title>Hybrid Assembly of the Genome of the Entomopathogenic Nematode Steinernema carpocapsae Identifies the X-Chromosome.</title>
        <authorList>
            <person name="Serra L."/>
            <person name="Macchietto M."/>
            <person name="Macias-Munoz A."/>
            <person name="McGill C.J."/>
            <person name="Rodriguez I.M."/>
            <person name="Rodriguez B."/>
            <person name="Murad R."/>
            <person name="Mortazavi A."/>
        </authorList>
    </citation>
    <scope>NUCLEOTIDE SEQUENCE [LARGE SCALE GENOMIC DNA]</scope>
    <source>
        <strain evidence="3 4">ALL</strain>
    </source>
</reference>
<accession>A0A4U5PF20</accession>
<feature type="region of interest" description="Disordered" evidence="1">
    <location>
        <begin position="1"/>
        <end position="21"/>
    </location>
</feature>
<evidence type="ECO:0000313" key="4">
    <source>
        <dbReference type="Proteomes" id="UP000298663"/>
    </source>
</evidence>
<protein>
    <submittedName>
        <fullName evidence="3">Uncharacterized protein</fullName>
    </submittedName>
</protein>
<evidence type="ECO:0000256" key="1">
    <source>
        <dbReference type="SAM" id="MobiDB-lite"/>
    </source>
</evidence>
<feature type="compositionally biased region" description="Basic and acidic residues" evidence="1">
    <location>
        <begin position="1"/>
        <end position="10"/>
    </location>
</feature>
<keyword evidence="2" id="KW-1133">Transmembrane helix</keyword>
<organism evidence="3 4">
    <name type="scientific">Steinernema carpocapsae</name>
    <name type="common">Entomopathogenic nematode</name>
    <dbReference type="NCBI Taxonomy" id="34508"/>
    <lineage>
        <taxon>Eukaryota</taxon>
        <taxon>Metazoa</taxon>
        <taxon>Ecdysozoa</taxon>
        <taxon>Nematoda</taxon>
        <taxon>Chromadorea</taxon>
        <taxon>Rhabditida</taxon>
        <taxon>Tylenchina</taxon>
        <taxon>Panagrolaimomorpha</taxon>
        <taxon>Strongyloidoidea</taxon>
        <taxon>Steinernematidae</taxon>
        <taxon>Steinernema</taxon>
    </lineage>
</organism>
<keyword evidence="2" id="KW-0472">Membrane</keyword>